<dbReference type="Proteomes" id="UP000694422">
    <property type="component" value="Unplaced"/>
</dbReference>
<evidence type="ECO:0000313" key="3">
    <source>
        <dbReference type="Proteomes" id="UP000694422"/>
    </source>
</evidence>
<proteinExistence type="predicted"/>
<dbReference type="AlphaFoldDB" id="A0A8C9US57"/>
<reference evidence="2" key="2">
    <citation type="submission" date="2025-09" db="UniProtKB">
        <authorList>
            <consortium name="Ensembl"/>
        </authorList>
    </citation>
    <scope>IDENTIFICATION</scope>
</reference>
<feature type="compositionally biased region" description="Low complexity" evidence="1">
    <location>
        <begin position="16"/>
        <end position="26"/>
    </location>
</feature>
<keyword evidence="3" id="KW-1185">Reference proteome</keyword>
<feature type="compositionally biased region" description="Gly residues" evidence="1">
    <location>
        <begin position="31"/>
        <end position="43"/>
    </location>
</feature>
<dbReference type="Ensembl" id="ENSSDAT00000019093.1">
    <property type="protein sequence ID" value="ENSSDAP00000016802.1"/>
    <property type="gene ID" value="ENSSDAG00000015213.1"/>
</dbReference>
<protein>
    <submittedName>
        <fullName evidence="2">Uncharacterized protein</fullName>
    </submittedName>
</protein>
<accession>A0A8C9US57</accession>
<reference evidence="2" key="1">
    <citation type="submission" date="2025-08" db="UniProtKB">
        <authorList>
            <consortium name="Ensembl"/>
        </authorList>
    </citation>
    <scope>IDENTIFICATION</scope>
</reference>
<sequence>METASPGPRRIRINPFSSNSSTFSSRAEGRAGAGGGTFSGSGGRLEMPMEVDSLKRSCKPQGRNQCPPAGSRLRGTKSPSFPRVREELSSPETPASLFLGAHPSPNPSLTRRVSSSLRAWLSCFSSSAILAMESFSASRSRSVSCNLPTTWPKSVLVDGYVGGRGRSAVLTSKYKSRPR</sequence>
<feature type="region of interest" description="Disordered" evidence="1">
    <location>
        <begin position="1"/>
        <end position="108"/>
    </location>
</feature>
<evidence type="ECO:0000313" key="2">
    <source>
        <dbReference type="Ensembl" id="ENSSDAP00000016802.1"/>
    </source>
</evidence>
<evidence type="ECO:0000256" key="1">
    <source>
        <dbReference type="SAM" id="MobiDB-lite"/>
    </source>
</evidence>
<name>A0A8C9US57_SPEDA</name>
<organism evidence="2 3">
    <name type="scientific">Spermophilus dauricus</name>
    <name type="common">Daurian ground squirrel</name>
    <dbReference type="NCBI Taxonomy" id="99837"/>
    <lineage>
        <taxon>Eukaryota</taxon>
        <taxon>Metazoa</taxon>
        <taxon>Chordata</taxon>
        <taxon>Craniata</taxon>
        <taxon>Vertebrata</taxon>
        <taxon>Euteleostomi</taxon>
        <taxon>Mammalia</taxon>
        <taxon>Eutheria</taxon>
        <taxon>Euarchontoglires</taxon>
        <taxon>Glires</taxon>
        <taxon>Rodentia</taxon>
        <taxon>Sciuromorpha</taxon>
        <taxon>Sciuridae</taxon>
        <taxon>Xerinae</taxon>
        <taxon>Marmotini</taxon>
        <taxon>Spermophilus</taxon>
    </lineage>
</organism>